<proteinExistence type="predicted"/>
<dbReference type="InterPro" id="IPR001810">
    <property type="entry name" value="F-box_dom"/>
</dbReference>
<reference evidence="2 3" key="1">
    <citation type="journal article" date="2010" name="Nature">
        <title>Genome sequencing and analysis of the model grass Brachypodium distachyon.</title>
        <authorList>
            <consortium name="International Brachypodium Initiative"/>
        </authorList>
    </citation>
    <scope>NUCLEOTIDE SEQUENCE [LARGE SCALE GENOMIC DNA]</scope>
    <source>
        <strain evidence="2 3">Bd21</strain>
    </source>
</reference>
<dbReference type="Gramene" id="KQJ83577">
    <property type="protein sequence ID" value="KQJ83577"/>
    <property type="gene ID" value="BRADI_5g15605v3"/>
</dbReference>
<dbReference type="Proteomes" id="UP000008810">
    <property type="component" value="Chromosome 5"/>
</dbReference>
<evidence type="ECO:0000313" key="2">
    <source>
        <dbReference type="EMBL" id="KQJ83577.1"/>
    </source>
</evidence>
<dbReference type="AlphaFoldDB" id="A0A0Q3P437"/>
<name>A0A0Q3P437_BRADI</name>
<sequence length="318" mass="35595">MAPLSLVLPDELIHEILLFLPPDDPALLVRLSILSKPWHRLLSHPSFQQRYRKLHQKAPMLGFLYNEFFNPTEFATSFVPATESCPLSIPGYKLPNFDVNDCRHRHVLGCVCLFEGLFPTELMEWTTTAYLYSSETGEWTVPTPGLNLDGYVIQMHNVLVGGALYFLLTYGPHGTQILKHDIGKHHFSVIEQPAAAVVLDHGTVLIAVEDGMLGIGHLNNLSLCLWTRKAGPDGTVVAWTQDIVIDLATFLPIGYPTIKVQLITFVEGGDIIFASTALRVHSIDLKLLHAKKLRERPNFGGLYPFTSFYCPLGMFILF</sequence>
<dbReference type="EnsemblPlants" id="KQJ83577">
    <property type="protein sequence ID" value="KQJ83577"/>
    <property type="gene ID" value="BRADI_5g15605v3"/>
</dbReference>
<evidence type="ECO:0000313" key="4">
    <source>
        <dbReference type="Proteomes" id="UP000008810"/>
    </source>
</evidence>
<organism evidence="2">
    <name type="scientific">Brachypodium distachyon</name>
    <name type="common">Purple false brome</name>
    <name type="synonym">Trachynia distachya</name>
    <dbReference type="NCBI Taxonomy" id="15368"/>
    <lineage>
        <taxon>Eukaryota</taxon>
        <taxon>Viridiplantae</taxon>
        <taxon>Streptophyta</taxon>
        <taxon>Embryophyta</taxon>
        <taxon>Tracheophyta</taxon>
        <taxon>Spermatophyta</taxon>
        <taxon>Magnoliopsida</taxon>
        <taxon>Liliopsida</taxon>
        <taxon>Poales</taxon>
        <taxon>Poaceae</taxon>
        <taxon>BOP clade</taxon>
        <taxon>Pooideae</taxon>
        <taxon>Stipodae</taxon>
        <taxon>Brachypodieae</taxon>
        <taxon>Brachypodium</taxon>
    </lineage>
</organism>
<evidence type="ECO:0000313" key="3">
    <source>
        <dbReference type="EnsemblPlants" id="KQJ83577"/>
    </source>
</evidence>
<dbReference type="OrthoDB" id="700552at2759"/>
<dbReference type="Pfam" id="PF00646">
    <property type="entry name" value="F-box"/>
    <property type="match status" value="1"/>
</dbReference>
<keyword evidence="4" id="KW-1185">Reference proteome</keyword>
<dbReference type="SUPFAM" id="SSF81383">
    <property type="entry name" value="F-box domain"/>
    <property type="match status" value="1"/>
</dbReference>
<dbReference type="PANTHER" id="PTHR32133">
    <property type="entry name" value="OS07G0120400 PROTEIN"/>
    <property type="match status" value="1"/>
</dbReference>
<dbReference type="PROSITE" id="PS50181">
    <property type="entry name" value="FBOX"/>
    <property type="match status" value="1"/>
</dbReference>
<protein>
    <recommendedName>
        <fullName evidence="1">F-box domain-containing protein</fullName>
    </recommendedName>
</protein>
<dbReference type="InterPro" id="IPR036047">
    <property type="entry name" value="F-box-like_dom_sf"/>
</dbReference>
<evidence type="ECO:0000259" key="1">
    <source>
        <dbReference type="PROSITE" id="PS50181"/>
    </source>
</evidence>
<accession>A0A0Q3P437</accession>
<dbReference type="PANTHER" id="PTHR32133:SF408">
    <property type="entry name" value="OS07G0120400 PROTEIN"/>
    <property type="match status" value="1"/>
</dbReference>
<gene>
    <name evidence="2" type="ORF">BRADI_5g15605v3</name>
</gene>
<dbReference type="EMBL" id="CM000884">
    <property type="protein sequence ID" value="KQJ83577.1"/>
    <property type="molecule type" value="Genomic_DNA"/>
</dbReference>
<feature type="domain" description="F-box" evidence="1">
    <location>
        <begin position="2"/>
        <end position="54"/>
    </location>
</feature>
<reference evidence="3" key="3">
    <citation type="submission" date="2018-08" db="UniProtKB">
        <authorList>
            <consortium name="EnsemblPlants"/>
        </authorList>
    </citation>
    <scope>IDENTIFICATION</scope>
    <source>
        <strain evidence="3">cv. Bd21</strain>
    </source>
</reference>
<dbReference type="InParanoid" id="A0A0Q3P437"/>
<reference evidence="2" key="2">
    <citation type="submission" date="2017-06" db="EMBL/GenBank/DDBJ databases">
        <title>WGS assembly of Brachypodium distachyon.</title>
        <authorList>
            <consortium name="The International Brachypodium Initiative"/>
            <person name="Lucas S."/>
            <person name="Harmon-Smith M."/>
            <person name="Lail K."/>
            <person name="Tice H."/>
            <person name="Grimwood J."/>
            <person name="Bruce D."/>
            <person name="Barry K."/>
            <person name="Shu S."/>
            <person name="Lindquist E."/>
            <person name="Wang M."/>
            <person name="Pitluck S."/>
            <person name="Vogel J.P."/>
            <person name="Garvin D.F."/>
            <person name="Mockler T.C."/>
            <person name="Schmutz J."/>
            <person name="Rokhsar D."/>
            <person name="Bevan M.W."/>
        </authorList>
    </citation>
    <scope>NUCLEOTIDE SEQUENCE</scope>
    <source>
        <strain evidence="2">Bd21</strain>
    </source>
</reference>
<dbReference type="Gene3D" id="1.20.1280.50">
    <property type="match status" value="1"/>
</dbReference>